<dbReference type="CDD" id="cd00077">
    <property type="entry name" value="HDc"/>
    <property type="match status" value="1"/>
</dbReference>
<reference evidence="2 3" key="1">
    <citation type="journal article" date="2011" name="Stand. Genomic Sci.">
        <title>Non-contiguous finished genome sequence and contextual data of the filamentous soil bacterium Ktedonobacter racemifer type strain (SOSP1-21).</title>
        <authorList>
            <person name="Chang Y.J."/>
            <person name="Land M."/>
            <person name="Hauser L."/>
            <person name="Chertkov O."/>
            <person name="Del Rio T.G."/>
            <person name="Nolan M."/>
            <person name="Copeland A."/>
            <person name="Tice H."/>
            <person name="Cheng J.F."/>
            <person name="Lucas S."/>
            <person name="Han C."/>
            <person name="Goodwin L."/>
            <person name="Pitluck S."/>
            <person name="Ivanova N."/>
            <person name="Ovchinikova G."/>
            <person name="Pati A."/>
            <person name="Chen A."/>
            <person name="Palaniappan K."/>
            <person name="Mavromatis K."/>
            <person name="Liolios K."/>
            <person name="Brettin T."/>
            <person name="Fiebig A."/>
            <person name="Rohde M."/>
            <person name="Abt B."/>
            <person name="Goker M."/>
            <person name="Detter J.C."/>
            <person name="Woyke T."/>
            <person name="Bristow J."/>
            <person name="Eisen J.A."/>
            <person name="Markowitz V."/>
            <person name="Hugenholtz P."/>
            <person name="Kyrpides N.C."/>
            <person name="Klenk H.P."/>
            <person name="Lapidus A."/>
        </authorList>
    </citation>
    <scope>NUCLEOTIDE SEQUENCE [LARGE SCALE GENOMIC DNA]</scope>
    <source>
        <strain evidence="3">DSM 44963</strain>
    </source>
</reference>
<dbReference type="EMBL" id="ADVG01000001">
    <property type="protein sequence ID" value="EFH87909.1"/>
    <property type="molecule type" value="Genomic_DNA"/>
</dbReference>
<dbReference type="SUPFAM" id="SSF109604">
    <property type="entry name" value="HD-domain/PDEase-like"/>
    <property type="match status" value="1"/>
</dbReference>
<name>D6TBC5_KTERA</name>
<dbReference type="STRING" id="485913.Krac_9261"/>
<feature type="domain" description="HD" evidence="1">
    <location>
        <begin position="33"/>
        <end position="71"/>
    </location>
</feature>
<accession>D6TBC5</accession>
<dbReference type="InterPro" id="IPR006674">
    <property type="entry name" value="HD_domain"/>
</dbReference>
<organism evidence="2 3">
    <name type="scientific">Ktedonobacter racemifer DSM 44963</name>
    <dbReference type="NCBI Taxonomy" id="485913"/>
    <lineage>
        <taxon>Bacteria</taxon>
        <taxon>Bacillati</taxon>
        <taxon>Chloroflexota</taxon>
        <taxon>Ktedonobacteria</taxon>
        <taxon>Ktedonobacterales</taxon>
        <taxon>Ktedonobacteraceae</taxon>
        <taxon>Ktedonobacter</taxon>
    </lineage>
</organism>
<gene>
    <name evidence="2" type="ORF">Krac_9261</name>
</gene>
<dbReference type="Pfam" id="PF01966">
    <property type="entry name" value="HD"/>
    <property type="match status" value="1"/>
</dbReference>
<keyword evidence="2" id="KW-0378">Hydrolase</keyword>
<dbReference type="InterPro" id="IPR003607">
    <property type="entry name" value="HD/PDEase_dom"/>
</dbReference>
<comment type="caution">
    <text evidence="2">The sequence shown here is derived from an EMBL/GenBank/DDBJ whole genome shotgun (WGS) entry which is preliminary data.</text>
</comment>
<proteinExistence type="predicted"/>
<dbReference type="Gene3D" id="1.10.3210.10">
    <property type="entry name" value="Hypothetical protein af1432"/>
    <property type="match status" value="1"/>
</dbReference>
<dbReference type="AlphaFoldDB" id="D6TBC5"/>
<dbReference type="GO" id="GO:0016787">
    <property type="term" value="F:hydrolase activity"/>
    <property type="evidence" value="ECO:0007669"/>
    <property type="project" value="UniProtKB-KW"/>
</dbReference>
<dbReference type="InParanoid" id="D6TBC5"/>
<sequence>MHMLTTPVPPSGIRLQRQTVSPNAFHWYQHTLAGHAQQVKFLAQAVARQLQQSEEEIYLLGLAALMHDIGKNCHSLCSPQ</sequence>
<evidence type="ECO:0000313" key="3">
    <source>
        <dbReference type="Proteomes" id="UP000004508"/>
    </source>
</evidence>
<evidence type="ECO:0000259" key="1">
    <source>
        <dbReference type="Pfam" id="PF01966"/>
    </source>
</evidence>
<evidence type="ECO:0000313" key="2">
    <source>
        <dbReference type="EMBL" id="EFH87909.1"/>
    </source>
</evidence>
<keyword evidence="3" id="KW-1185">Reference proteome</keyword>
<dbReference type="Proteomes" id="UP000004508">
    <property type="component" value="Unassembled WGS sequence"/>
</dbReference>
<protein>
    <submittedName>
        <fullName evidence="2">Putative metal dependent phosphohydrolase</fullName>
    </submittedName>
</protein>